<evidence type="ECO:0000256" key="1">
    <source>
        <dbReference type="SAM" id="Phobius"/>
    </source>
</evidence>
<accession>B0DEE4</accession>
<dbReference type="InParanoid" id="B0DEE4"/>
<gene>
    <name evidence="2" type="ORF">LACBIDRAFT_328283</name>
</gene>
<dbReference type="Proteomes" id="UP000001194">
    <property type="component" value="Unassembled WGS sequence"/>
</dbReference>
<keyword evidence="1" id="KW-0472">Membrane</keyword>
<dbReference type="RefSeq" id="XP_001882290.1">
    <property type="nucleotide sequence ID" value="XM_001882255.1"/>
</dbReference>
<protein>
    <submittedName>
        <fullName evidence="2">Predicted protein</fullName>
    </submittedName>
</protein>
<sequence>MSMPQTQQIAPASLSYRNSCQPISPSPPTYAASSVMPYERSLSTCSLIQDSASVCSLDTQLPPTATAHGKRVIAFWFRLGAVHVMRPNFANSFTLTLRYARVAACLVAYFLNLYILPAITSMLCSLWCERRKPSTSNRIGERHFKLSSKQAPLHEPGTYTTPSWFFEEEEAADMPYGANTVDGGGEGYYVECSWGPEVLA</sequence>
<evidence type="ECO:0000313" key="2">
    <source>
        <dbReference type="EMBL" id="EDR06917.1"/>
    </source>
</evidence>
<feature type="transmembrane region" description="Helical" evidence="1">
    <location>
        <begin position="106"/>
        <end position="128"/>
    </location>
</feature>
<name>B0DEE4_LACBS</name>
<dbReference type="OrthoDB" id="10591526at2759"/>
<dbReference type="HOGENOM" id="CLU_1366449_0_0_1"/>
<reference evidence="2 3" key="1">
    <citation type="journal article" date="2008" name="Nature">
        <title>The genome of Laccaria bicolor provides insights into mycorrhizal symbiosis.</title>
        <authorList>
            <person name="Martin F."/>
            <person name="Aerts A."/>
            <person name="Ahren D."/>
            <person name="Brun A."/>
            <person name="Danchin E.G.J."/>
            <person name="Duchaussoy F."/>
            <person name="Gibon J."/>
            <person name="Kohler A."/>
            <person name="Lindquist E."/>
            <person name="Pereda V."/>
            <person name="Salamov A."/>
            <person name="Shapiro H.J."/>
            <person name="Wuyts J."/>
            <person name="Blaudez D."/>
            <person name="Buee M."/>
            <person name="Brokstein P."/>
            <person name="Canbaeck B."/>
            <person name="Cohen D."/>
            <person name="Courty P.E."/>
            <person name="Coutinho P.M."/>
            <person name="Delaruelle C."/>
            <person name="Detter J.C."/>
            <person name="Deveau A."/>
            <person name="DiFazio S."/>
            <person name="Duplessis S."/>
            <person name="Fraissinet-Tachet L."/>
            <person name="Lucic E."/>
            <person name="Frey-Klett P."/>
            <person name="Fourrey C."/>
            <person name="Feussner I."/>
            <person name="Gay G."/>
            <person name="Grimwood J."/>
            <person name="Hoegger P.J."/>
            <person name="Jain P."/>
            <person name="Kilaru S."/>
            <person name="Labbe J."/>
            <person name="Lin Y.C."/>
            <person name="Legue V."/>
            <person name="Le Tacon F."/>
            <person name="Marmeisse R."/>
            <person name="Melayah D."/>
            <person name="Montanini B."/>
            <person name="Muratet M."/>
            <person name="Nehls U."/>
            <person name="Niculita-Hirzel H."/>
            <person name="Oudot-Le Secq M.P."/>
            <person name="Peter M."/>
            <person name="Quesneville H."/>
            <person name="Rajashekar B."/>
            <person name="Reich M."/>
            <person name="Rouhier N."/>
            <person name="Schmutz J."/>
            <person name="Yin T."/>
            <person name="Chalot M."/>
            <person name="Henrissat B."/>
            <person name="Kuees U."/>
            <person name="Lucas S."/>
            <person name="Van de Peer Y."/>
            <person name="Podila G.K."/>
            <person name="Polle A."/>
            <person name="Pukkila P.J."/>
            <person name="Richardson P.M."/>
            <person name="Rouze P."/>
            <person name="Sanders I.R."/>
            <person name="Stajich J.E."/>
            <person name="Tunlid A."/>
            <person name="Tuskan G."/>
            <person name="Grigoriev I.V."/>
        </authorList>
    </citation>
    <scope>NUCLEOTIDE SEQUENCE [LARGE SCALE GENOMIC DNA]</scope>
    <source>
        <strain evidence="3">S238N-H82 / ATCC MYA-4686</strain>
    </source>
</reference>
<proteinExistence type="predicted"/>
<dbReference type="GeneID" id="6078017"/>
<keyword evidence="1" id="KW-1133">Transmembrane helix</keyword>
<dbReference type="EMBL" id="DS547106">
    <property type="protein sequence ID" value="EDR06917.1"/>
    <property type="molecule type" value="Genomic_DNA"/>
</dbReference>
<keyword evidence="1" id="KW-0812">Transmembrane</keyword>
<dbReference type="KEGG" id="lbc:LACBIDRAFT_328283"/>
<organism evidence="3">
    <name type="scientific">Laccaria bicolor (strain S238N-H82 / ATCC MYA-4686)</name>
    <name type="common">Bicoloured deceiver</name>
    <name type="synonym">Laccaria laccata var. bicolor</name>
    <dbReference type="NCBI Taxonomy" id="486041"/>
    <lineage>
        <taxon>Eukaryota</taxon>
        <taxon>Fungi</taxon>
        <taxon>Dikarya</taxon>
        <taxon>Basidiomycota</taxon>
        <taxon>Agaricomycotina</taxon>
        <taxon>Agaricomycetes</taxon>
        <taxon>Agaricomycetidae</taxon>
        <taxon>Agaricales</taxon>
        <taxon>Agaricineae</taxon>
        <taxon>Hydnangiaceae</taxon>
        <taxon>Laccaria</taxon>
    </lineage>
</organism>
<dbReference type="AlphaFoldDB" id="B0DEE4"/>
<evidence type="ECO:0000313" key="3">
    <source>
        <dbReference type="Proteomes" id="UP000001194"/>
    </source>
</evidence>
<keyword evidence="3" id="KW-1185">Reference proteome</keyword>